<dbReference type="SUPFAM" id="SSF101898">
    <property type="entry name" value="NHL repeat"/>
    <property type="match status" value="1"/>
</dbReference>
<dbReference type="Proteomes" id="UP000019132">
    <property type="component" value="Unassembled WGS sequence"/>
</dbReference>
<evidence type="ECO:0000313" key="1">
    <source>
        <dbReference type="EnsemblProtists" id="PYU1_T003009"/>
    </source>
</evidence>
<dbReference type="InParanoid" id="K3WDG8"/>
<dbReference type="Gene3D" id="2.120.10.30">
    <property type="entry name" value="TolB, C-terminal domain"/>
    <property type="match status" value="1"/>
</dbReference>
<organism evidence="1 2">
    <name type="scientific">Globisporangium ultimum (strain ATCC 200006 / CBS 805.95 / DAOM BR144)</name>
    <name type="common">Pythium ultimum</name>
    <dbReference type="NCBI Taxonomy" id="431595"/>
    <lineage>
        <taxon>Eukaryota</taxon>
        <taxon>Sar</taxon>
        <taxon>Stramenopiles</taxon>
        <taxon>Oomycota</taxon>
        <taxon>Peronosporomycetes</taxon>
        <taxon>Pythiales</taxon>
        <taxon>Pythiaceae</taxon>
        <taxon>Globisporangium</taxon>
    </lineage>
</organism>
<dbReference type="InterPro" id="IPR011042">
    <property type="entry name" value="6-blade_b-propeller_TolB-like"/>
</dbReference>
<accession>K3WDG8</accession>
<dbReference type="HOGENOM" id="CLU_028713_0_0_1"/>
<dbReference type="SMART" id="SM00135">
    <property type="entry name" value="LY"/>
    <property type="match status" value="4"/>
</dbReference>
<sequence>FTSTVYYREQRNGTIFAYNNQDNSVVELERSTEYARFVGMTLQQRTQRLYWSDSRTIKSANVDGSDTTIVIGTLVRVTWIGVNFGSLQSDLLELIVKGTRCVSILSWSSEKVECLVGLPQKYPSNPDVAAVFARDDDCWIRTTRGAMQGTAPNYGEMRAAGYESPIVERIKLRATFILPHALAVNDVHPSIRSNDQEPEDWLYWSNSADGTIYRSSLRTTKIDIVHEHAWSARGLALGAIANEQASSLYFSLESKGTISRISISASQSSPSPFGAPQVLLTGLESPRGLALDASNDALYFAEKTGRVYKAKLFDSHDTQASGMEADPTGDNKVGPMMAAHRILTVSSLARLDGITVDSKYLYWCETNSNIVARASLVSFEREVVVGGSANSQL</sequence>
<dbReference type="InterPro" id="IPR000033">
    <property type="entry name" value="LDLR_classB_rpt"/>
</dbReference>
<dbReference type="PANTHER" id="PTHR46513">
    <property type="entry name" value="VITELLOGENIN RECEPTOR-LIKE PROTEIN-RELATED-RELATED"/>
    <property type="match status" value="1"/>
</dbReference>
<dbReference type="AlphaFoldDB" id="K3WDG8"/>
<evidence type="ECO:0000313" key="2">
    <source>
        <dbReference type="Proteomes" id="UP000019132"/>
    </source>
</evidence>
<reference evidence="2" key="1">
    <citation type="journal article" date="2010" name="Genome Biol.">
        <title>Genome sequence of the necrotrophic plant pathogen Pythium ultimum reveals original pathogenicity mechanisms and effector repertoire.</title>
        <authorList>
            <person name="Levesque C.A."/>
            <person name="Brouwer H."/>
            <person name="Cano L."/>
            <person name="Hamilton J.P."/>
            <person name="Holt C."/>
            <person name="Huitema E."/>
            <person name="Raffaele S."/>
            <person name="Robideau G.P."/>
            <person name="Thines M."/>
            <person name="Win J."/>
            <person name="Zerillo M.M."/>
            <person name="Beakes G.W."/>
            <person name="Boore J.L."/>
            <person name="Busam D."/>
            <person name="Dumas B."/>
            <person name="Ferriera S."/>
            <person name="Fuerstenberg S.I."/>
            <person name="Gachon C.M."/>
            <person name="Gaulin E."/>
            <person name="Govers F."/>
            <person name="Grenville-Briggs L."/>
            <person name="Horner N."/>
            <person name="Hostetler J."/>
            <person name="Jiang R.H."/>
            <person name="Johnson J."/>
            <person name="Krajaejun T."/>
            <person name="Lin H."/>
            <person name="Meijer H.J."/>
            <person name="Moore B."/>
            <person name="Morris P."/>
            <person name="Phuntmart V."/>
            <person name="Puiu D."/>
            <person name="Shetty J."/>
            <person name="Stajich J.E."/>
            <person name="Tripathy S."/>
            <person name="Wawra S."/>
            <person name="van West P."/>
            <person name="Whitty B.R."/>
            <person name="Coutinho P.M."/>
            <person name="Henrissat B."/>
            <person name="Martin F."/>
            <person name="Thomas P.D."/>
            <person name="Tyler B.M."/>
            <person name="De Vries R.P."/>
            <person name="Kamoun S."/>
            <person name="Yandell M."/>
            <person name="Tisserat N."/>
            <person name="Buell C.R."/>
        </authorList>
    </citation>
    <scope>NUCLEOTIDE SEQUENCE</scope>
    <source>
        <strain evidence="2">DAOM:BR144</strain>
    </source>
</reference>
<dbReference type="STRING" id="431595.K3WDG8"/>
<dbReference type="InterPro" id="IPR050778">
    <property type="entry name" value="Cueball_EGF_LRP_Nidogen"/>
</dbReference>
<reference evidence="1" key="3">
    <citation type="submission" date="2015-02" db="UniProtKB">
        <authorList>
            <consortium name="EnsemblProtists"/>
        </authorList>
    </citation>
    <scope>IDENTIFICATION</scope>
    <source>
        <strain evidence="1">DAOM BR144</strain>
    </source>
</reference>
<dbReference type="OMA" id="YLYWCET"/>
<keyword evidence="2" id="KW-1185">Reference proteome</keyword>
<reference evidence="2" key="2">
    <citation type="submission" date="2010-04" db="EMBL/GenBank/DDBJ databases">
        <authorList>
            <person name="Buell R."/>
            <person name="Hamilton J."/>
            <person name="Hostetler J."/>
        </authorList>
    </citation>
    <scope>NUCLEOTIDE SEQUENCE [LARGE SCALE GENOMIC DNA]</scope>
    <source>
        <strain evidence="2">DAOM:BR144</strain>
    </source>
</reference>
<proteinExistence type="predicted"/>
<dbReference type="EMBL" id="GL376628">
    <property type="status" value="NOT_ANNOTATED_CDS"/>
    <property type="molecule type" value="Genomic_DNA"/>
</dbReference>
<dbReference type="eggNOG" id="ENOG502S2RP">
    <property type="taxonomic scope" value="Eukaryota"/>
</dbReference>
<dbReference type="EnsemblProtists" id="PYU1_T003009">
    <property type="protein sequence ID" value="PYU1_T003009"/>
    <property type="gene ID" value="PYU1_G003006"/>
</dbReference>
<dbReference type="VEuPathDB" id="FungiDB:PYU1_G003006"/>
<name>K3WDG8_GLOUD</name>
<protein>
    <submittedName>
        <fullName evidence="1">Uncharacterized protein</fullName>
    </submittedName>
</protein>